<dbReference type="PANTHER" id="PTHR43825:SF1">
    <property type="entry name" value="TRANSKETOLASE-LIKE PYRIMIDINE-BINDING DOMAIN-CONTAINING PROTEIN"/>
    <property type="match status" value="1"/>
</dbReference>
<dbReference type="EMBL" id="FAXC01000135">
    <property type="protein sequence ID" value="CUV08869.1"/>
    <property type="molecule type" value="Genomic_DNA"/>
</dbReference>
<sequence>MTGLATGLALEGKTTFTYSIANFSTLRCLEQIRNDAAYHGANVNVVCIGGGFSYGALGISHHAPEDLAILRSIPDITVVAPCGYWETMAATAAIAQEPGTAYLRLDKSAGDDSAITAGETFRLGCARTLQPGTDCTIITAGGILEEVQKAAAELSSKNIAARVISMHTIKPIDVETVLTAATETNALITVEEHTVNGGLGSAVLEVLADHEQFTRVLRIGLEGGFSSIVGSQQYLRQQYKLDAASIAQRTIEFLE</sequence>
<dbReference type="SUPFAM" id="SSF52922">
    <property type="entry name" value="TK C-terminal domain-like"/>
    <property type="match status" value="1"/>
</dbReference>
<dbReference type="Pfam" id="PF02779">
    <property type="entry name" value="Transket_pyr"/>
    <property type="match status" value="1"/>
</dbReference>
<dbReference type="Gene3D" id="3.40.50.920">
    <property type="match status" value="1"/>
</dbReference>
<dbReference type="InterPro" id="IPR005475">
    <property type="entry name" value="Transketolase-like_Pyr-bd"/>
</dbReference>
<dbReference type="AlphaFoldDB" id="A0A160VFX8"/>
<dbReference type="Gene3D" id="3.40.50.970">
    <property type="match status" value="1"/>
</dbReference>
<organism evidence="3">
    <name type="scientific">hydrothermal vent metagenome</name>
    <dbReference type="NCBI Taxonomy" id="652676"/>
    <lineage>
        <taxon>unclassified sequences</taxon>
        <taxon>metagenomes</taxon>
        <taxon>ecological metagenomes</taxon>
    </lineage>
</organism>
<dbReference type="EC" id="2.2.1.1" evidence="3"/>
<protein>
    <submittedName>
        <fullName evidence="3">Transketolase, C-terminal section</fullName>
        <ecNumber evidence="3">2.2.1.1</ecNumber>
    </submittedName>
</protein>
<gene>
    <name evidence="3" type="ORF">MGWOODY_Mmi157</name>
</gene>
<name>A0A160VFX8_9ZZZZ</name>
<dbReference type="PANTHER" id="PTHR43825">
    <property type="entry name" value="PYRUVATE DEHYDROGENASE E1 COMPONENT"/>
    <property type="match status" value="1"/>
</dbReference>
<accession>A0A160VFX8</accession>
<proteinExistence type="predicted"/>
<feature type="domain" description="Transketolase-like pyrimidine-binding" evidence="1">
    <location>
        <begin position="1"/>
        <end position="109"/>
    </location>
</feature>
<dbReference type="Pfam" id="PF02780">
    <property type="entry name" value="Transketolase_C"/>
    <property type="match status" value="1"/>
</dbReference>
<feature type="domain" description="Transketolase C-terminal" evidence="2">
    <location>
        <begin position="126"/>
        <end position="245"/>
    </location>
</feature>
<keyword evidence="3" id="KW-0808">Transferase</keyword>
<dbReference type="InterPro" id="IPR051157">
    <property type="entry name" value="PDH/Transketolase"/>
</dbReference>
<evidence type="ECO:0000313" key="3">
    <source>
        <dbReference type="EMBL" id="CUV08869.1"/>
    </source>
</evidence>
<dbReference type="InterPro" id="IPR029061">
    <property type="entry name" value="THDP-binding"/>
</dbReference>
<dbReference type="GO" id="GO:0004802">
    <property type="term" value="F:transketolase activity"/>
    <property type="evidence" value="ECO:0007669"/>
    <property type="project" value="UniProtKB-EC"/>
</dbReference>
<dbReference type="InterPro" id="IPR009014">
    <property type="entry name" value="Transketo_C/PFOR_II"/>
</dbReference>
<evidence type="ECO:0000259" key="1">
    <source>
        <dbReference type="Pfam" id="PF02779"/>
    </source>
</evidence>
<dbReference type="SUPFAM" id="SSF52518">
    <property type="entry name" value="Thiamin diphosphate-binding fold (THDP-binding)"/>
    <property type="match status" value="1"/>
</dbReference>
<reference evidence="3" key="1">
    <citation type="submission" date="2015-10" db="EMBL/GenBank/DDBJ databases">
        <authorList>
            <person name="Gilbert D.G."/>
        </authorList>
    </citation>
    <scope>NUCLEOTIDE SEQUENCE</scope>
</reference>
<evidence type="ECO:0000259" key="2">
    <source>
        <dbReference type="Pfam" id="PF02780"/>
    </source>
</evidence>
<dbReference type="InterPro" id="IPR033248">
    <property type="entry name" value="Transketolase_C"/>
</dbReference>
<dbReference type="CDD" id="cd07033">
    <property type="entry name" value="TPP_PYR_DXS_TK_like"/>
    <property type="match status" value="1"/>
</dbReference>